<dbReference type="InterPro" id="IPR016624">
    <property type="entry name" value="UCP014753"/>
</dbReference>
<evidence type="ECO:0000313" key="3">
    <source>
        <dbReference type="Proteomes" id="UP001595955"/>
    </source>
</evidence>
<organism evidence="2 3">
    <name type="scientific">Georgenia faecalis</name>
    <dbReference type="NCBI Taxonomy" id="2483799"/>
    <lineage>
        <taxon>Bacteria</taxon>
        <taxon>Bacillati</taxon>
        <taxon>Actinomycetota</taxon>
        <taxon>Actinomycetes</taxon>
        <taxon>Micrococcales</taxon>
        <taxon>Bogoriellaceae</taxon>
        <taxon>Georgenia</taxon>
    </lineage>
</organism>
<dbReference type="Proteomes" id="UP001595955">
    <property type="component" value="Unassembled WGS sequence"/>
</dbReference>
<reference evidence="3" key="1">
    <citation type="journal article" date="2019" name="Int. J. Syst. Evol. Microbiol.">
        <title>The Global Catalogue of Microorganisms (GCM) 10K type strain sequencing project: providing services to taxonomists for standard genome sequencing and annotation.</title>
        <authorList>
            <consortium name="The Broad Institute Genomics Platform"/>
            <consortium name="The Broad Institute Genome Sequencing Center for Infectious Disease"/>
            <person name="Wu L."/>
            <person name="Ma J."/>
        </authorList>
    </citation>
    <scope>NUCLEOTIDE SEQUENCE [LARGE SCALE GENOMIC DNA]</scope>
    <source>
        <strain evidence="3">JCM 3369</strain>
    </source>
</reference>
<dbReference type="PANTHER" id="PTHR35339:SF4">
    <property type="entry name" value="LINALOOL DEHYDRATASE_ISOMERASE DOMAIN-CONTAINING PROTEIN"/>
    <property type="match status" value="1"/>
</dbReference>
<protein>
    <submittedName>
        <fullName evidence="2">DUF2264 domain-containing protein</fullName>
    </submittedName>
</protein>
<evidence type="ECO:0000313" key="2">
    <source>
        <dbReference type="EMBL" id="MFC4554737.1"/>
    </source>
</evidence>
<accession>A0ABV9D809</accession>
<name>A0ABV9D809_9MICO</name>
<proteinExistence type="predicted"/>
<dbReference type="RefSeq" id="WP_122825289.1">
    <property type="nucleotide sequence ID" value="NZ_CP033325.1"/>
</dbReference>
<sequence>MTRPDLAPLTGWDRARWADLADRMLLAVREHASPDHARIVPPGAPAAFGPDVAGLEGFARTFLLAGFRLAGDGGEDRLGLAQWYADGLAAGTDPGNPGRWVRPAESGQAKVEAASIALILDMTRPWIWDRLDPAVQQQVVDYLAVVVGDDGYPHNNWRWFRIVVQTFLRSVGGPWSREDIETDLALLDSFVRADGWISDGPLRAYDHYAGWALHLYPALWARMWGAQDLAAGRVERDRERLDRYLLDAVRLVGADGAPLLQGRSLVYRFATAAPFWAGAMSRVPSLSPGLLRRAASGVLAHFAPHVDRDGTALLTLGWHGPWPAMAQHYSGPSSPYWAAKGMLGLALPATDPVWTSTEEPLPHERADQLFTASAPGWLVSATRADGIVRVVNHGTDYASPGDQGGDAPAYAQLGYSTATSPRLTADARTDPIEQSVALIDAAGRATHRTGFTPGGVDLHADGATAAVGGSVARAHWFTEAPGHLDYGPGPAGEATDVALLRTVSVLRGPWEVRLVRVEALPDGPAPADGLTLRVGGWAVSGDGPGQDRCRPDDVLAAAGVAGLRSVAVGAAGFETAGVRRERDVSPLGGTTLTPWVSAPAVLDRWYAAILGLERAPADGDARLPEVTLPAAADRVGVRWPDGACSTVPLTGVTPAAEDLTRQGAAMSPG</sequence>
<dbReference type="EMBL" id="JBHSGF010000003">
    <property type="protein sequence ID" value="MFC4554737.1"/>
    <property type="molecule type" value="Genomic_DNA"/>
</dbReference>
<gene>
    <name evidence="2" type="ORF">ACFO3F_05705</name>
</gene>
<feature type="domain" description="DUF2264" evidence="1">
    <location>
        <begin position="13"/>
        <end position="361"/>
    </location>
</feature>
<keyword evidence="3" id="KW-1185">Reference proteome</keyword>
<comment type="caution">
    <text evidence="2">The sequence shown here is derived from an EMBL/GenBank/DDBJ whole genome shotgun (WGS) entry which is preliminary data.</text>
</comment>
<evidence type="ECO:0000259" key="1">
    <source>
        <dbReference type="Pfam" id="PF10022"/>
    </source>
</evidence>
<dbReference type="InterPro" id="IPR049349">
    <property type="entry name" value="DUF2264_N"/>
</dbReference>
<dbReference type="Pfam" id="PF10022">
    <property type="entry name" value="DUF2264"/>
    <property type="match status" value="1"/>
</dbReference>
<dbReference type="PANTHER" id="PTHR35339">
    <property type="entry name" value="LINALOOL DEHYDRATASE_ISOMERASE DOMAIN-CONTAINING PROTEIN"/>
    <property type="match status" value="1"/>
</dbReference>